<protein>
    <submittedName>
        <fullName evidence="1">DUF177 domain-containing protein</fullName>
    </submittedName>
</protein>
<dbReference type="InterPro" id="IPR003772">
    <property type="entry name" value="YceD"/>
</dbReference>
<name>A0ABY5DN79_9ACTN</name>
<dbReference type="PANTHER" id="PTHR34374">
    <property type="entry name" value="LARGE RIBOSOMAL RNA SUBUNIT ACCUMULATION PROTEIN YCED HOMOLOG 1, CHLOROPLASTIC"/>
    <property type="match status" value="1"/>
</dbReference>
<organism evidence="1 2">
    <name type="scientific">Paraconexibacter antarcticus</name>
    <dbReference type="NCBI Taxonomy" id="2949664"/>
    <lineage>
        <taxon>Bacteria</taxon>
        <taxon>Bacillati</taxon>
        <taxon>Actinomycetota</taxon>
        <taxon>Thermoleophilia</taxon>
        <taxon>Solirubrobacterales</taxon>
        <taxon>Paraconexibacteraceae</taxon>
        <taxon>Paraconexibacter</taxon>
    </lineage>
</organism>
<dbReference type="Pfam" id="PF02620">
    <property type="entry name" value="YceD"/>
    <property type="match status" value="1"/>
</dbReference>
<keyword evidence="2" id="KW-1185">Reference proteome</keyword>
<sequence>MAKPTDTYDLAPLKLVPGDGRRVELEARLDDLVFGADTYAATPPQIPVVLDISRMTGGGWALRLRFEAALTGPCMRCLGPAQPSTTVDTREVDAPGGGEELQSPYVDIDVIDIRSWVRDAFALALPAQVVCRPDCAGLCGECGVNLNEHPDHAHERGPDPRWDALRSITFD</sequence>
<dbReference type="EMBL" id="CP098502">
    <property type="protein sequence ID" value="UTI63101.1"/>
    <property type="molecule type" value="Genomic_DNA"/>
</dbReference>
<evidence type="ECO:0000313" key="1">
    <source>
        <dbReference type="EMBL" id="UTI63101.1"/>
    </source>
</evidence>
<dbReference type="RefSeq" id="WP_254569835.1">
    <property type="nucleotide sequence ID" value="NZ_CP098502.1"/>
</dbReference>
<reference evidence="1 2" key="1">
    <citation type="submission" date="2022-06" db="EMBL/GenBank/DDBJ databases">
        <title>Paraconexibacter antarcticus.</title>
        <authorList>
            <person name="Kim C.S."/>
        </authorList>
    </citation>
    <scope>NUCLEOTIDE SEQUENCE [LARGE SCALE GENOMIC DNA]</scope>
    <source>
        <strain evidence="1 2">02-257</strain>
    </source>
</reference>
<gene>
    <name evidence="1" type="ORF">NBH00_17260</name>
</gene>
<accession>A0ABY5DN79</accession>
<proteinExistence type="predicted"/>
<evidence type="ECO:0000313" key="2">
    <source>
        <dbReference type="Proteomes" id="UP001056035"/>
    </source>
</evidence>
<dbReference type="PANTHER" id="PTHR34374:SF1">
    <property type="entry name" value="LARGE RIBOSOMAL RNA SUBUNIT ACCUMULATION PROTEIN YCED HOMOLOG 1, CHLOROPLASTIC"/>
    <property type="match status" value="1"/>
</dbReference>
<dbReference type="Proteomes" id="UP001056035">
    <property type="component" value="Chromosome"/>
</dbReference>